<feature type="binding site" evidence="4">
    <location>
        <position position="236"/>
    </location>
    <ligand>
        <name>substrate</name>
    </ligand>
</feature>
<dbReference type="EMBL" id="WKJJ01000001">
    <property type="protein sequence ID" value="MRV70260.1"/>
    <property type="molecule type" value="Genomic_DNA"/>
</dbReference>
<feature type="binding site" evidence="4">
    <location>
        <position position="224"/>
    </location>
    <ligand>
        <name>substrate</name>
    </ligand>
</feature>
<feature type="active site" description="Nucleophile" evidence="3">
    <location>
        <position position="100"/>
    </location>
</feature>
<reference evidence="5 6" key="1">
    <citation type="submission" date="2019-11" db="EMBL/GenBank/DDBJ databases">
        <title>Novel species isolated from a subtropical stream in China.</title>
        <authorList>
            <person name="Lu H."/>
        </authorList>
    </citation>
    <scope>NUCLEOTIDE SEQUENCE [LARGE SCALE GENOMIC DNA]</scope>
    <source>
        <strain evidence="5 6">FT92W</strain>
    </source>
</reference>
<sequence>MNTQAMRDAQARALVQLEHLVASFGAQFPDDTTRGRVYALRRAPGSIAGANVGWTTGFWTGMGWLAYELSGRFVFRQWAQSHYASFARRMGLKHDLDHHDMGFLYGPSSLAAYRITGDPRDGALVLHAADVLLGRFLPRAGVFQAWGRMGEDNARRDRNRIIIDTLMNLPLLHWAGRQTGDARYGDAACRHLARTLELLVRADGSSAHSSHIDPLTGAQLAQSTVQGHAADSCWARGQAWGIYGFALNHRFAPDMGLLDAAQRMADYLLAHMPDDGVCQWDLALARDGSVQRDSSASAIAVCGLLELAQQMPDGARRTRYEQAAAHMLDGLVRTCTAPPAPGAGLLQHGVYSLPEGRGVDEANLWGDYYFLEALARVNMGWTSYWHSGREASGQAMPALRA</sequence>
<accession>A0A7X2LPH5</accession>
<dbReference type="Gene3D" id="1.50.10.10">
    <property type="match status" value="1"/>
</dbReference>
<dbReference type="SUPFAM" id="SSF48208">
    <property type="entry name" value="Six-hairpin glycosidases"/>
    <property type="match status" value="1"/>
</dbReference>
<feature type="binding site" evidence="4">
    <location>
        <position position="164"/>
    </location>
    <ligand>
        <name>substrate</name>
    </ligand>
</feature>
<dbReference type="Pfam" id="PF07470">
    <property type="entry name" value="Glyco_hydro_88"/>
    <property type="match status" value="1"/>
</dbReference>
<dbReference type="AlphaFoldDB" id="A0A7X2LPH5"/>
<comment type="caution">
    <text evidence="5">The sequence shown here is derived from an EMBL/GenBank/DDBJ whole genome shotgun (WGS) entry which is preliminary data.</text>
</comment>
<organism evidence="5 6">
    <name type="scientific">Pseudoduganella rivuli</name>
    <dbReference type="NCBI Taxonomy" id="2666085"/>
    <lineage>
        <taxon>Bacteria</taxon>
        <taxon>Pseudomonadati</taxon>
        <taxon>Pseudomonadota</taxon>
        <taxon>Betaproteobacteria</taxon>
        <taxon>Burkholderiales</taxon>
        <taxon>Oxalobacteraceae</taxon>
        <taxon>Telluria group</taxon>
        <taxon>Pseudoduganella</taxon>
    </lineage>
</organism>
<evidence type="ECO:0000256" key="2">
    <source>
        <dbReference type="ARBA" id="ARBA00038358"/>
    </source>
</evidence>
<dbReference type="PANTHER" id="PTHR36845">
    <property type="entry name" value="HYDROLASE, PUTATIVE (AFU_ORTHOLOGUE AFUA_7G05090)-RELATED"/>
    <property type="match status" value="1"/>
</dbReference>
<feature type="binding site" evidence="4">
    <location>
        <position position="100"/>
    </location>
    <ligand>
        <name>substrate</name>
    </ligand>
</feature>
<name>A0A7X2LPH5_9BURK</name>
<dbReference type="GO" id="GO:0000272">
    <property type="term" value="P:polysaccharide catabolic process"/>
    <property type="evidence" value="ECO:0007669"/>
    <property type="project" value="TreeGrafter"/>
</dbReference>
<dbReference type="InterPro" id="IPR008928">
    <property type="entry name" value="6-hairpin_glycosidase_sf"/>
</dbReference>
<keyword evidence="6" id="KW-1185">Reference proteome</keyword>
<feature type="binding site" evidence="4">
    <location>
        <position position="352"/>
    </location>
    <ligand>
        <name>substrate</name>
    </ligand>
</feature>
<evidence type="ECO:0000256" key="3">
    <source>
        <dbReference type="PIRSR" id="PIRSR610905-1"/>
    </source>
</evidence>
<dbReference type="RefSeq" id="WP_154370755.1">
    <property type="nucleotide sequence ID" value="NZ_WKJJ01000001.1"/>
</dbReference>
<keyword evidence="1 5" id="KW-0378">Hydrolase</keyword>
<dbReference type="Proteomes" id="UP000446768">
    <property type="component" value="Unassembled WGS sequence"/>
</dbReference>
<protein>
    <submittedName>
        <fullName evidence="5">Glucuronyl hydrolase</fullName>
    </submittedName>
</protein>
<evidence type="ECO:0000256" key="1">
    <source>
        <dbReference type="ARBA" id="ARBA00022801"/>
    </source>
</evidence>
<feature type="active site" description="Proton donor" evidence="3">
    <location>
        <position position="164"/>
    </location>
</feature>
<proteinExistence type="inferred from homology"/>
<evidence type="ECO:0000256" key="4">
    <source>
        <dbReference type="PIRSR" id="PIRSR610905-2"/>
    </source>
</evidence>
<dbReference type="InterPro" id="IPR012341">
    <property type="entry name" value="6hp_glycosidase-like_sf"/>
</dbReference>
<dbReference type="InterPro" id="IPR052369">
    <property type="entry name" value="UG_Glycosaminoglycan_Hydrolase"/>
</dbReference>
<dbReference type="PANTHER" id="PTHR36845:SF1">
    <property type="entry name" value="HYDROLASE, PUTATIVE (AFU_ORTHOLOGUE AFUA_7G05090)-RELATED"/>
    <property type="match status" value="1"/>
</dbReference>
<comment type="similarity">
    <text evidence="2">Belongs to the glycosyl hydrolase 88 family.</text>
</comment>
<gene>
    <name evidence="5" type="ORF">GJ700_00810</name>
</gene>
<evidence type="ECO:0000313" key="5">
    <source>
        <dbReference type="EMBL" id="MRV70260.1"/>
    </source>
</evidence>
<dbReference type="GO" id="GO:0052757">
    <property type="term" value="F:chondroitin hydrolase activity"/>
    <property type="evidence" value="ECO:0007669"/>
    <property type="project" value="TreeGrafter"/>
</dbReference>
<evidence type="ECO:0000313" key="6">
    <source>
        <dbReference type="Proteomes" id="UP000446768"/>
    </source>
</evidence>
<dbReference type="InterPro" id="IPR010905">
    <property type="entry name" value="Glyco_hydro_88"/>
</dbReference>
<feature type="binding site" evidence="4">
    <location>
        <position position="240"/>
    </location>
    <ligand>
        <name>substrate</name>
    </ligand>
</feature>